<dbReference type="SUPFAM" id="SSF69012">
    <property type="entry name" value="alpha-ketoacid dehydrogenase kinase, N-terminal domain"/>
    <property type="match status" value="2"/>
</dbReference>
<dbReference type="GO" id="GO:0010906">
    <property type="term" value="P:regulation of glucose metabolic process"/>
    <property type="evidence" value="ECO:0007669"/>
    <property type="project" value="TreeGrafter"/>
</dbReference>
<evidence type="ECO:0000256" key="8">
    <source>
        <dbReference type="RuleBase" id="RU366032"/>
    </source>
</evidence>
<evidence type="ECO:0000256" key="4">
    <source>
        <dbReference type="ARBA" id="ARBA00022777"/>
    </source>
</evidence>
<dbReference type="Proteomes" id="UP000023152">
    <property type="component" value="Unassembled WGS sequence"/>
</dbReference>
<dbReference type="GO" id="GO:0005524">
    <property type="term" value="F:ATP binding"/>
    <property type="evidence" value="ECO:0007669"/>
    <property type="project" value="UniProtKB-UniRule"/>
</dbReference>
<dbReference type="Gene3D" id="3.30.565.10">
    <property type="entry name" value="Histidine kinase-like ATPase, C-terminal domain"/>
    <property type="match status" value="1"/>
</dbReference>
<evidence type="ECO:0000256" key="5">
    <source>
        <dbReference type="ARBA" id="ARBA00022840"/>
    </source>
</evidence>
<comment type="catalytic activity">
    <reaction evidence="7">
        <text>L-seryl-[pyruvate dehydrogenase E1 alpha subunit] + ATP = O-phospho-L-seryl-[pyruvate dehydrogenase E1 alpha subunit] + ADP + H(+)</text>
        <dbReference type="Rhea" id="RHEA:23052"/>
        <dbReference type="Rhea" id="RHEA-COMP:13689"/>
        <dbReference type="Rhea" id="RHEA-COMP:13690"/>
        <dbReference type="ChEBI" id="CHEBI:15378"/>
        <dbReference type="ChEBI" id="CHEBI:29999"/>
        <dbReference type="ChEBI" id="CHEBI:30616"/>
        <dbReference type="ChEBI" id="CHEBI:83421"/>
        <dbReference type="ChEBI" id="CHEBI:456216"/>
        <dbReference type="EC" id="2.7.11.2"/>
    </reaction>
</comment>
<name>X6MDY8_RETFI</name>
<feature type="domain" description="Histidine kinase/HSP90-like ATPase" evidence="9">
    <location>
        <begin position="312"/>
        <end position="483"/>
    </location>
</feature>
<keyword evidence="4 8" id="KW-0418">Kinase</keyword>
<evidence type="ECO:0000256" key="3">
    <source>
        <dbReference type="ARBA" id="ARBA00022741"/>
    </source>
</evidence>
<dbReference type="GO" id="GO:0005759">
    <property type="term" value="C:mitochondrial matrix"/>
    <property type="evidence" value="ECO:0007669"/>
    <property type="project" value="UniProtKB-SubCell"/>
</dbReference>
<evidence type="ECO:0000259" key="10">
    <source>
        <dbReference type="Pfam" id="PF10436"/>
    </source>
</evidence>
<keyword evidence="2 8" id="KW-0808">Transferase</keyword>
<dbReference type="OrthoDB" id="241648at2759"/>
<dbReference type="InterPro" id="IPR003594">
    <property type="entry name" value="HATPase_dom"/>
</dbReference>
<dbReference type="Pfam" id="PF10436">
    <property type="entry name" value="BCDHK_Adom3"/>
    <property type="match status" value="1"/>
</dbReference>
<dbReference type="InterPro" id="IPR036784">
    <property type="entry name" value="AK/P_DHK_N_sf"/>
</dbReference>
<evidence type="ECO:0000256" key="1">
    <source>
        <dbReference type="ARBA" id="ARBA00006155"/>
    </source>
</evidence>
<keyword evidence="3 8" id="KW-0547">Nucleotide-binding</keyword>
<protein>
    <recommendedName>
        <fullName evidence="8">Protein-serine/threonine kinase</fullName>
        <ecNumber evidence="8">2.7.11.-</ecNumber>
    </recommendedName>
</protein>
<gene>
    <name evidence="11" type="ORF">RFI_25733</name>
</gene>
<keyword evidence="5 8" id="KW-0067">ATP-binding</keyword>
<feature type="domain" description="Branched-chain alpha-ketoacid dehydrogenase kinase/Pyruvate dehydrogenase kinase N-terminal" evidence="10">
    <location>
        <begin position="80"/>
        <end position="262"/>
    </location>
</feature>
<dbReference type="InterPro" id="IPR036890">
    <property type="entry name" value="HATPase_C_sf"/>
</dbReference>
<comment type="subcellular location">
    <subcellularLocation>
        <location evidence="8">Mitochondrion matrix</location>
    </subcellularLocation>
</comment>
<dbReference type="EC" id="2.7.11.-" evidence="8"/>
<dbReference type="PANTHER" id="PTHR11947">
    <property type="entry name" value="PYRUVATE DEHYDROGENASE KINASE"/>
    <property type="match status" value="1"/>
</dbReference>
<evidence type="ECO:0000259" key="9">
    <source>
        <dbReference type="Pfam" id="PF02518"/>
    </source>
</evidence>
<dbReference type="InterPro" id="IPR039028">
    <property type="entry name" value="BCKD/PDK"/>
</dbReference>
<comment type="similarity">
    <text evidence="1 8">Belongs to the PDK/BCKDK protein kinase family.</text>
</comment>
<keyword evidence="12" id="KW-1185">Reference proteome</keyword>
<dbReference type="AlphaFoldDB" id="X6MDY8"/>
<evidence type="ECO:0000313" key="12">
    <source>
        <dbReference type="Proteomes" id="UP000023152"/>
    </source>
</evidence>
<comment type="caution">
    <text evidence="11">The sequence shown here is derived from an EMBL/GenBank/DDBJ whole genome shotgun (WGS) entry which is preliminary data.</text>
</comment>
<dbReference type="InterPro" id="IPR018955">
    <property type="entry name" value="BCDHK/PDK_N"/>
</dbReference>
<organism evidence="11 12">
    <name type="scientific">Reticulomyxa filosa</name>
    <dbReference type="NCBI Taxonomy" id="46433"/>
    <lineage>
        <taxon>Eukaryota</taxon>
        <taxon>Sar</taxon>
        <taxon>Rhizaria</taxon>
        <taxon>Retaria</taxon>
        <taxon>Foraminifera</taxon>
        <taxon>Monothalamids</taxon>
        <taxon>Reticulomyxidae</taxon>
        <taxon>Reticulomyxa</taxon>
    </lineage>
</organism>
<reference evidence="11 12" key="1">
    <citation type="journal article" date="2013" name="Curr. Biol.">
        <title>The Genome of the Foraminiferan Reticulomyxa filosa.</title>
        <authorList>
            <person name="Glockner G."/>
            <person name="Hulsmann N."/>
            <person name="Schleicher M."/>
            <person name="Noegel A.A."/>
            <person name="Eichinger L."/>
            <person name="Gallinger C."/>
            <person name="Pawlowski J."/>
            <person name="Sierra R."/>
            <person name="Euteneuer U."/>
            <person name="Pillet L."/>
            <person name="Moustafa A."/>
            <person name="Platzer M."/>
            <person name="Groth M."/>
            <person name="Szafranski K."/>
            <person name="Schliwa M."/>
        </authorList>
    </citation>
    <scope>NUCLEOTIDE SEQUENCE [LARGE SCALE GENOMIC DNA]</scope>
</reference>
<dbReference type="PANTHER" id="PTHR11947:SF3">
    <property type="entry name" value="[PYRUVATE DEHYDROGENASE (ACETYL-TRANSFERRING)] KINASE, MITOCHONDRIAL"/>
    <property type="match status" value="1"/>
</dbReference>
<proteinExistence type="inferred from homology"/>
<dbReference type="SUPFAM" id="SSF55874">
    <property type="entry name" value="ATPase domain of HSP90 chaperone/DNA topoisomerase II/histidine kinase"/>
    <property type="match status" value="1"/>
</dbReference>
<accession>X6MDY8</accession>
<evidence type="ECO:0000256" key="2">
    <source>
        <dbReference type="ARBA" id="ARBA00022679"/>
    </source>
</evidence>
<dbReference type="OMA" id="DILIQIR"/>
<dbReference type="GO" id="GO:0004740">
    <property type="term" value="F:pyruvate dehydrogenase (acetyl-transferring) kinase activity"/>
    <property type="evidence" value="ECO:0007669"/>
    <property type="project" value="TreeGrafter"/>
</dbReference>
<dbReference type="Pfam" id="PF02518">
    <property type="entry name" value="HATPase_c"/>
    <property type="match status" value="1"/>
</dbReference>
<evidence type="ECO:0000313" key="11">
    <source>
        <dbReference type="EMBL" id="ETO11642.1"/>
    </source>
</evidence>
<dbReference type="Gene3D" id="1.20.140.20">
    <property type="entry name" value="Alpha-ketoacid/pyruvate dehydrogenase kinase, N-terminal domain"/>
    <property type="match status" value="1"/>
</dbReference>
<evidence type="ECO:0000256" key="7">
    <source>
        <dbReference type="ARBA" id="ARBA00048201"/>
    </source>
</evidence>
<keyword evidence="6 8" id="KW-0496">Mitochondrion</keyword>
<evidence type="ECO:0000256" key="6">
    <source>
        <dbReference type="ARBA" id="ARBA00023128"/>
    </source>
</evidence>
<dbReference type="EMBL" id="ASPP01022225">
    <property type="protein sequence ID" value="ETO11642.1"/>
    <property type="molecule type" value="Genomic_DNA"/>
</dbReference>
<sequence>MLKRIISPAIPLQRLVSYGRHNSQGLILWKYNRACRRVSTSSLATPGLLRRVQSDALKTPIALTYKDLEAFSDKLHASKSSEEQEKVLIQSAEFLRQQVPIRLAHVLVALQNLPYGANSAPSIKKVYDLYLESYESCSNFPEINTPELEKGFADLILTRLKEHLVVRNSLHNINKKYSWFTPHFSPFFFIIKKKLNDISFENISFLLQIVPHICMGLLETAEQNPMIRIEETPYLNDFVDRICHLRVSLRILLGHHIQVRWSRTGVCKDTDVSAYVEEAASDATIQCEKYFGEAPKVNINDKRKQKHFIYIPEHLHHISYELLKNSMRAVCETHPNDLKPIDIRRRGKEERGKGSKKKKKVHKLNILFFFKKKKVIVDTPQTVTIKIADKGGGIPRADMEKIWLYSYTTAVDPYGRTRKELFELLKKEAQQALNRDILMALKNTPMFGLGYGLPVARLYARYYGGDCEIFSVHGYGTDAYLHLNDLSKSKSPLIL</sequence>